<evidence type="ECO:0000313" key="1">
    <source>
        <dbReference type="EMBL" id="GMT05676.1"/>
    </source>
</evidence>
<feature type="non-terminal residue" evidence="1">
    <location>
        <position position="146"/>
    </location>
</feature>
<dbReference type="EMBL" id="BTSX01000006">
    <property type="protein sequence ID" value="GMT05676.1"/>
    <property type="molecule type" value="Genomic_DNA"/>
</dbReference>
<evidence type="ECO:0000313" key="2">
    <source>
        <dbReference type="Proteomes" id="UP001432027"/>
    </source>
</evidence>
<feature type="non-terminal residue" evidence="1">
    <location>
        <position position="1"/>
    </location>
</feature>
<dbReference type="Proteomes" id="UP001432027">
    <property type="component" value="Unassembled WGS sequence"/>
</dbReference>
<protein>
    <submittedName>
        <fullName evidence="1">Uncharacterized protein</fullName>
    </submittedName>
</protein>
<keyword evidence="2" id="KW-1185">Reference proteome</keyword>
<gene>
    <name evidence="1" type="ORF">PENTCL1PPCAC_27850</name>
</gene>
<proteinExistence type="predicted"/>
<accession>A0AAV5UGT3</accession>
<sequence>NGCNNLGGLFGLLGGALDGAEKLRGTSCGELRETGILSLDESLDGLDDRAGSSVLDGGLHDGLGGEVALSFLLDGDNDGLVVLGEGHSDSLVVDESIVAGAVDTLEVKRLGGESLLDSTLTAEERRVVADDLPGDVVGHFTWNKQD</sequence>
<comment type="caution">
    <text evidence="1">The sequence shown here is derived from an EMBL/GenBank/DDBJ whole genome shotgun (WGS) entry which is preliminary data.</text>
</comment>
<reference evidence="1" key="1">
    <citation type="submission" date="2023-10" db="EMBL/GenBank/DDBJ databases">
        <title>Genome assembly of Pristionchus species.</title>
        <authorList>
            <person name="Yoshida K."/>
            <person name="Sommer R.J."/>
        </authorList>
    </citation>
    <scope>NUCLEOTIDE SEQUENCE</scope>
    <source>
        <strain evidence="1">RS0144</strain>
    </source>
</reference>
<dbReference type="AlphaFoldDB" id="A0AAV5UGT3"/>
<name>A0AAV5UGT3_9BILA</name>
<organism evidence="1 2">
    <name type="scientific">Pristionchus entomophagus</name>
    <dbReference type="NCBI Taxonomy" id="358040"/>
    <lineage>
        <taxon>Eukaryota</taxon>
        <taxon>Metazoa</taxon>
        <taxon>Ecdysozoa</taxon>
        <taxon>Nematoda</taxon>
        <taxon>Chromadorea</taxon>
        <taxon>Rhabditida</taxon>
        <taxon>Rhabditina</taxon>
        <taxon>Diplogasteromorpha</taxon>
        <taxon>Diplogasteroidea</taxon>
        <taxon>Neodiplogasteridae</taxon>
        <taxon>Pristionchus</taxon>
    </lineage>
</organism>